<dbReference type="InterPro" id="IPR036388">
    <property type="entry name" value="WH-like_DNA-bd_sf"/>
</dbReference>
<dbReference type="InterPro" id="IPR011711">
    <property type="entry name" value="GntR_C"/>
</dbReference>
<comment type="caution">
    <text evidence="5">The sequence shown here is derived from an EMBL/GenBank/DDBJ whole genome shotgun (WGS) entry which is preliminary data.</text>
</comment>
<dbReference type="SUPFAM" id="SSF46785">
    <property type="entry name" value="Winged helix' DNA-binding domain"/>
    <property type="match status" value="1"/>
</dbReference>
<keyword evidence="6" id="KW-1185">Reference proteome</keyword>
<organism evidence="5 6">
    <name type="scientific">Amnibacterium flavum</name>
    <dbReference type="NCBI Taxonomy" id="2173173"/>
    <lineage>
        <taxon>Bacteria</taxon>
        <taxon>Bacillati</taxon>
        <taxon>Actinomycetota</taxon>
        <taxon>Actinomycetes</taxon>
        <taxon>Micrococcales</taxon>
        <taxon>Microbacteriaceae</taxon>
        <taxon>Amnibacterium</taxon>
    </lineage>
</organism>
<dbReference type="GO" id="GO:0003677">
    <property type="term" value="F:DNA binding"/>
    <property type="evidence" value="ECO:0007669"/>
    <property type="project" value="UniProtKB-KW"/>
</dbReference>
<keyword evidence="1" id="KW-0805">Transcription regulation</keyword>
<dbReference type="Pfam" id="PF00392">
    <property type="entry name" value="GntR"/>
    <property type="match status" value="1"/>
</dbReference>
<dbReference type="PROSITE" id="PS50949">
    <property type="entry name" value="HTH_GNTR"/>
    <property type="match status" value="1"/>
</dbReference>
<evidence type="ECO:0000256" key="3">
    <source>
        <dbReference type="ARBA" id="ARBA00023163"/>
    </source>
</evidence>
<dbReference type="Gene3D" id="1.10.10.10">
    <property type="entry name" value="Winged helix-like DNA-binding domain superfamily/Winged helix DNA-binding domain"/>
    <property type="match status" value="1"/>
</dbReference>
<dbReference type="Proteomes" id="UP000244893">
    <property type="component" value="Unassembled WGS sequence"/>
</dbReference>
<dbReference type="Gene3D" id="1.20.120.530">
    <property type="entry name" value="GntR ligand-binding domain-like"/>
    <property type="match status" value="1"/>
</dbReference>
<evidence type="ECO:0000259" key="4">
    <source>
        <dbReference type="PROSITE" id="PS50949"/>
    </source>
</evidence>
<feature type="domain" description="HTH gntR-type" evidence="4">
    <location>
        <begin position="10"/>
        <end position="80"/>
    </location>
</feature>
<dbReference type="GO" id="GO:0003700">
    <property type="term" value="F:DNA-binding transcription factor activity"/>
    <property type="evidence" value="ECO:0007669"/>
    <property type="project" value="InterPro"/>
</dbReference>
<dbReference type="SMART" id="SM00345">
    <property type="entry name" value="HTH_GNTR"/>
    <property type="match status" value="1"/>
</dbReference>
<dbReference type="PANTHER" id="PTHR43537">
    <property type="entry name" value="TRANSCRIPTIONAL REGULATOR, GNTR FAMILY"/>
    <property type="match status" value="1"/>
</dbReference>
<evidence type="ECO:0000256" key="1">
    <source>
        <dbReference type="ARBA" id="ARBA00023015"/>
    </source>
</evidence>
<dbReference type="PANTHER" id="PTHR43537:SF5">
    <property type="entry name" value="UXU OPERON TRANSCRIPTIONAL REGULATOR"/>
    <property type="match status" value="1"/>
</dbReference>
<dbReference type="AlphaFoldDB" id="A0A2V1HSM0"/>
<sequence length="256" mass="29307">MHDFRPITPYRTFEQVVEQIARGIRLGVLRVGDRIPSERELATEMQVSRPTLREAIRVLEDVGVIEVRRQPSPGMFVASTNLPPDLLQSKVEMRGEEVRGVLEARRMFEPRVAHLAAAHAGEEDFARMQETIDIQLQMLADGSHREDTDKFHGQDVLFHHRMAGATHNSTIVQLMGIVQGKLVLARDLISHQHHNQEWVIDIHQRTLAAIQRADHALIETVMEEHIHELEMAWERSRDIALVRTLPEFMVPSKTDA</sequence>
<dbReference type="Pfam" id="PF07729">
    <property type="entry name" value="FCD"/>
    <property type="match status" value="1"/>
</dbReference>
<dbReference type="EMBL" id="QEOP01000005">
    <property type="protein sequence ID" value="PVZ93317.1"/>
    <property type="molecule type" value="Genomic_DNA"/>
</dbReference>
<evidence type="ECO:0000313" key="5">
    <source>
        <dbReference type="EMBL" id="PVZ93317.1"/>
    </source>
</evidence>
<reference evidence="5 6" key="1">
    <citation type="submission" date="2018-05" db="EMBL/GenBank/DDBJ databases">
        <title>Amnibacterium sp. M8JJ-5, whole genome shotgun sequence.</title>
        <authorList>
            <person name="Tuo L."/>
        </authorList>
    </citation>
    <scope>NUCLEOTIDE SEQUENCE [LARGE SCALE GENOMIC DNA]</scope>
    <source>
        <strain evidence="5 6">M8JJ-5</strain>
    </source>
</reference>
<dbReference type="CDD" id="cd07377">
    <property type="entry name" value="WHTH_GntR"/>
    <property type="match status" value="1"/>
</dbReference>
<keyword evidence="2" id="KW-0238">DNA-binding</keyword>
<dbReference type="InterPro" id="IPR036390">
    <property type="entry name" value="WH_DNA-bd_sf"/>
</dbReference>
<evidence type="ECO:0000313" key="6">
    <source>
        <dbReference type="Proteomes" id="UP000244893"/>
    </source>
</evidence>
<dbReference type="OrthoDB" id="3567645at2"/>
<dbReference type="InterPro" id="IPR000524">
    <property type="entry name" value="Tscrpt_reg_HTH_GntR"/>
</dbReference>
<protein>
    <submittedName>
        <fullName evidence="5">FadR family transcriptional regulator</fullName>
    </submittedName>
</protein>
<evidence type="ECO:0000256" key="2">
    <source>
        <dbReference type="ARBA" id="ARBA00023125"/>
    </source>
</evidence>
<dbReference type="SMART" id="SM00895">
    <property type="entry name" value="FCD"/>
    <property type="match status" value="1"/>
</dbReference>
<dbReference type="PRINTS" id="PR00035">
    <property type="entry name" value="HTHGNTR"/>
</dbReference>
<dbReference type="InterPro" id="IPR008920">
    <property type="entry name" value="TF_FadR/GntR_C"/>
</dbReference>
<keyword evidence="3" id="KW-0804">Transcription</keyword>
<accession>A0A2V1HSM0</accession>
<dbReference type="SUPFAM" id="SSF48008">
    <property type="entry name" value="GntR ligand-binding domain-like"/>
    <property type="match status" value="1"/>
</dbReference>
<name>A0A2V1HSM0_9MICO</name>
<proteinExistence type="predicted"/>
<gene>
    <name evidence="5" type="ORF">DDQ50_16470</name>
</gene>